<evidence type="ECO:0000313" key="2">
    <source>
        <dbReference type="Proteomes" id="UP001234297"/>
    </source>
</evidence>
<dbReference type="Proteomes" id="UP001234297">
    <property type="component" value="Chromosome 1"/>
</dbReference>
<keyword evidence="2" id="KW-1185">Reference proteome</keyword>
<accession>A0ACC2MRD4</accession>
<evidence type="ECO:0000313" key="1">
    <source>
        <dbReference type="EMBL" id="KAJ8648256.1"/>
    </source>
</evidence>
<sequence length="254" mass="28288">MADDENGVEGNTRGNEWEVVSLTASTYAAAPGPKEIESTDDDNDLTRTGEESSQALFMSHHFVFSANQDENLTLQPDIGKICSELGVETESADKSSDENLKVKKLSDVDDHNVIQFFDEKNISGSTSFDESTINPEECDPQKNLDASLDSLKSQDSIKEHRPDLPCEAWWKRQAASLYTHAKEANAFWSVMVAATLMGLVILGQRWQLLQLKWQFGVNDENVNRMFGPISRFKDVLVSGKQQGPVIHGRAPARR</sequence>
<organism evidence="1 2">
    <name type="scientific">Persea americana</name>
    <name type="common">Avocado</name>
    <dbReference type="NCBI Taxonomy" id="3435"/>
    <lineage>
        <taxon>Eukaryota</taxon>
        <taxon>Viridiplantae</taxon>
        <taxon>Streptophyta</taxon>
        <taxon>Embryophyta</taxon>
        <taxon>Tracheophyta</taxon>
        <taxon>Spermatophyta</taxon>
        <taxon>Magnoliopsida</taxon>
        <taxon>Magnoliidae</taxon>
        <taxon>Laurales</taxon>
        <taxon>Lauraceae</taxon>
        <taxon>Persea</taxon>
    </lineage>
</organism>
<reference evidence="1 2" key="1">
    <citation type="journal article" date="2022" name="Hortic Res">
        <title>A haplotype resolved chromosomal level avocado genome allows analysis of novel avocado genes.</title>
        <authorList>
            <person name="Nath O."/>
            <person name="Fletcher S.J."/>
            <person name="Hayward A."/>
            <person name="Shaw L.M."/>
            <person name="Masouleh A.K."/>
            <person name="Furtado A."/>
            <person name="Henry R.J."/>
            <person name="Mitter N."/>
        </authorList>
    </citation>
    <scope>NUCLEOTIDE SEQUENCE [LARGE SCALE GENOMIC DNA]</scope>
    <source>
        <strain evidence="2">cv. Hass</strain>
    </source>
</reference>
<dbReference type="EMBL" id="CM056809">
    <property type="protein sequence ID" value="KAJ8648256.1"/>
    <property type="molecule type" value="Genomic_DNA"/>
</dbReference>
<gene>
    <name evidence="1" type="ORF">MRB53_001279</name>
</gene>
<comment type="caution">
    <text evidence="1">The sequence shown here is derived from an EMBL/GenBank/DDBJ whole genome shotgun (WGS) entry which is preliminary data.</text>
</comment>
<protein>
    <submittedName>
        <fullName evidence="1">Uncharacterized protein</fullName>
    </submittedName>
</protein>
<proteinExistence type="predicted"/>
<name>A0ACC2MRD4_PERAE</name>